<proteinExistence type="predicted"/>
<name>A0ACC1J819_9FUNG</name>
<gene>
    <name evidence="1" type="ORF">FBU59_003606</name>
</gene>
<comment type="caution">
    <text evidence="1">The sequence shown here is derived from an EMBL/GenBank/DDBJ whole genome shotgun (WGS) entry which is preliminary data.</text>
</comment>
<sequence>MRVKRAKAYKKAMQFYQQAFDFRQPYQVLITPDFIDECITSKLSMKDDLPD</sequence>
<protein>
    <submittedName>
        <fullName evidence="1">Uncharacterized protein</fullName>
    </submittedName>
</protein>
<dbReference type="EMBL" id="JANBPW010002359">
    <property type="protein sequence ID" value="KAJ1941078.1"/>
    <property type="molecule type" value="Genomic_DNA"/>
</dbReference>
<keyword evidence="2" id="KW-1185">Reference proteome</keyword>
<accession>A0ACC1J819</accession>
<reference evidence="1" key="1">
    <citation type="submission" date="2022-07" db="EMBL/GenBank/DDBJ databases">
        <title>Phylogenomic reconstructions and comparative analyses of Kickxellomycotina fungi.</title>
        <authorList>
            <person name="Reynolds N.K."/>
            <person name="Stajich J.E."/>
            <person name="Barry K."/>
            <person name="Grigoriev I.V."/>
            <person name="Crous P."/>
            <person name="Smith M.E."/>
        </authorList>
    </citation>
    <scope>NUCLEOTIDE SEQUENCE</scope>
    <source>
        <strain evidence="1">NRRL 5244</strain>
    </source>
</reference>
<evidence type="ECO:0000313" key="1">
    <source>
        <dbReference type="EMBL" id="KAJ1941078.1"/>
    </source>
</evidence>
<evidence type="ECO:0000313" key="2">
    <source>
        <dbReference type="Proteomes" id="UP001150603"/>
    </source>
</evidence>
<dbReference type="Proteomes" id="UP001150603">
    <property type="component" value="Unassembled WGS sequence"/>
</dbReference>
<feature type="non-terminal residue" evidence="1">
    <location>
        <position position="51"/>
    </location>
</feature>
<organism evidence="1 2">
    <name type="scientific">Linderina macrospora</name>
    <dbReference type="NCBI Taxonomy" id="4868"/>
    <lineage>
        <taxon>Eukaryota</taxon>
        <taxon>Fungi</taxon>
        <taxon>Fungi incertae sedis</taxon>
        <taxon>Zoopagomycota</taxon>
        <taxon>Kickxellomycotina</taxon>
        <taxon>Kickxellomycetes</taxon>
        <taxon>Kickxellales</taxon>
        <taxon>Kickxellaceae</taxon>
        <taxon>Linderina</taxon>
    </lineage>
</organism>